<reference evidence="2 3" key="1">
    <citation type="submission" date="2023-06" db="EMBL/GenBank/DDBJ databases">
        <title>A potential novel species of Streptococcus isolated from human milk sample.</title>
        <authorList>
            <person name="Nguyen H.V."/>
            <person name="Trinh A.T.V."/>
            <person name="Hoang A.T.L."/>
            <person name="Bui L.N.H."/>
            <person name="Tran Q.T.L."/>
            <person name="Trinh T."/>
        </authorList>
    </citation>
    <scope>NUCLEOTIDE SEQUENCE [LARGE SCALE GENOMIC DNA]</scope>
    <source>
        <strain evidence="2 3">VTCC 12812</strain>
    </source>
</reference>
<evidence type="ECO:0000313" key="2">
    <source>
        <dbReference type="EMBL" id="MDL5042609.1"/>
    </source>
</evidence>
<protein>
    <submittedName>
        <fullName evidence="2">TcpD family membrane protein</fullName>
    </submittedName>
</protein>
<dbReference type="NCBIfam" id="NF040686">
    <property type="entry name" value="TcpD_dom"/>
    <property type="match status" value="1"/>
</dbReference>
<keyword evidence="1" id="KW-0812">Transmembrane</keyword>
<feature type="transmembrane region" description="Helical" evidence="1">
    <location>
        <begin position="32"/>
        <end position="52"/>
    </location>
</feature>
<accession>A0ABT7LTN1</accession>
<sequence length="75" mass="8058">MTFQSLYEWLFQNFGVWIIGGIVVWKIAKSAVSGDTGSAIWACVIGAIAYWFGKDPVGFLDSAKTIIDKVKGGGA</sequence>
<proteinExistence type="predicted"/>
<keyword evidence="1" id="KW-1133">Transmembrane helix</keyword>
<gene>
    <name evidence="2" type="ORF">QRD39_00595</name>
</gene>
<dbReference type="Proteomes" id="UP001529255">
    <property type="component" value="Unassembled WGS sequence"/>
</dbReference>
<evidence type="ECO:0000256" key="1">
    <source>
        <dbReference type="SAM" id="Phobius"/>
    </source>
</evidence>
<feature type="transmembrane region" description="Helical" evidence="1">
    <location>
        <begin position="6"/>
        <end position="25"/>
    </location>
</feature>
<keyword evidence="1" id="KW-0472">Membrane</keyword>
<evidence type="ECO:0000313" key="3">
    <source>
        <dbReference type="Proteomes" id="UP001529255"/>
    </source>
</evidence>
<name>A0ABT7LTN1_9STRE</name>
<dbReference type="InterPro" id="IPR049746">
    <property type="entry name" value="TcpD-like_C"/>
</dbReference>
<dbReference type="RefSeq" id="WP_285955282.1">
    <property type="nucleotide sequence ID" value="NZ_JASUZV010000001.1"/>
</dbReference>
<keyword evidence="3" id="KW-1185">Reference proteome</keyword>
<organism evidence="2 3">
    <name type="scientific">Streptococcus raffinosi</name>
    <dbReference type="NCBI Taxonomy" id="3053355"/>
    <lineage>
        <taxon>Bacteria</taxon>
        <taxon>Bacillati</taxon>
        <taxon>Bacillota</taxon>
        <taxon>Bacilli</taxon>
        <taxon>Lactobacillales</taxon>
        <taxon>Streptococcaceae</taxon>
        <taxon>Streptococcus</taxon>
    </lineage>
</organism>
<comment type="caution">
    <text evidence="2">The sequence shown here is derived from an EMBL/GenBank/DDBJ whole genome shotgun (WGS) entry which is preliminary data.</text>
</comment>
<dbReference type="EMBL" id="JASUZV010000001">
    <property type="protein sequence ID" value="MDL5042609.1"/>
    <property type="molecule type" value="Genomic_DNA"/>
</dbReference>